<dbReference type="EMBL" id="CAJNAQ010000002">
    <property type="protein sequence ID" value="CAE6486542.1"/>
    <property type="molecule type" value="Genomic_DNA"/>
</dbReference>
<sequence length="234" mass="25296">MGIALAAFLILSTGTLTQAYAAYWHVGGSGTISNIVEVRGDVTVPPGPDDDAIGATTLFWLGADLDGGTDYLAQPVLLAVSSVNGDWRGIFEIVSYTNPPVDTDYEFTNMYFDDGDEVFMDIVVFPSGIHQNEVWMQIDDKNTIYEANMFLDGATYPTTMSKAWGILESYDFTESDFAPMNDDIDFTNIKKYTTLGGSSSSVSMSTFEWASSGSPPDCISSSTGSGWTTITVDC</sequence>
<gene>
    <name evidence="1" type="ORF">NUZ5A_20157</name>
</gene>
<organism evidence="1 2">
    <name type="scientific">Candidatus Nitrosotenuis uzonensis</name>
    <dbReference type="NCBI Taxonomy" id="1407055"/>
    <lineage>
        <taxon>Archaea</taxon>
        <taxon>Nitrososphaerota</taxon>
        <taxon>Candidatus Nitrosotenuis</taxon>
    </lineage>
</organism>
<proteinExistence type="predicted"/>
<protein>
    <submittedName>
        <fullName evidence="1">Uncharacterized protein</fullName>
    </submittedName>
</protein>
<dbReference type="Proteomes" id="UP000655759">
    <property type="component" value="Unassembled WGS sequence"/>
</dbReference>
<evidence type="ECO:0000313" key="2">
    <source>
        <dbReference type="Proteomes" id="UP000655759"/>
    </source>
</evidence>
<accession>A0A812F3V2</accession>
<dbReference type="AlphaFoldDB" id="A0A812F3V2"/>
<evidence type="ECO:0000313" key="1">
    <source>
        <dbReference type="EMBL" id="CAE6486542.1"/>
    </source>
</evidence>
<name>A0A812F3V2_9ARCH</name>
<comment type="caution">
    <text evidence="1">The sequence shown here is derived from an EMBL/GenBank/DDBJ whole genome shotgun (WGS) entry which is preliminary data.</text>
</comment>
<reference evidence="1" key="1">
    <citation type="submission" date="2021-02" db="EMBL/GenBank/DDBJ databases">
        <authorList>
            <person name="Han P."/>
        </authorList>
    </citation>
    <scope>NUCLEOTIDE SEQUENCE</scope>
    <source>
        <strain evidence="1">Candidatus Nitrosotenuis uzonensis 5A</strain>
    </source>
</reference>